<evidence type="ECO:0000313" key="3">
    <source>
        <dbReference type="EMBL" id="ABU57593.1"/>
    </source>
</evidence>
<feature type="domain" description="Amidohydrolase-related" evidence="2">
    <location>
        <begin position="6"/>
        <end position="283"/>
    </location>
</feature>
<dbReference type="InterPro" id="IPR006680">
    <property type="entry name" value="Amidohydro-rel"/>
</dbReference>
<reference evidence="3 4" key="1">
    <citation type="submission" date="2007-08" db="EMBL/GenBank/DDBJ databases">
        <title>Complete sequence of Roseiflexus castenholzii DSM 13941.</title>
        <authorList>
            <consortium name="US DOE Joint Genome Institute"/>
            <person name="Copeland A."/>
            <person name="Lucas S."/>
            <person name="Lapidus A."/>
            <person name="Barry K."/>
            <person name="Glavina del Rio T."/>
            <person name="Dalin E."/>
            <person name="Tice H."/>
            <person name="Pitluck S."/>
            <person name="Thompson L.S."/>
            <person name="Brettin T."/>
            <person name="Bruce D."/>
            <person name="Detter J.C."/>
            <person name="Han C."/>
            <person name="Tapia R."/>
            <person name="Schmutz J."/>
            <person name="Larimer F."/>
            <person name="Land M."/>
            <person name="Hauser L."/>
            <person name="Kyrpides N."/>
            <person name="Mikhailova N."/>
            <person name="Bryant D.A."/>
            <person name="Hanada S."/>
            <person name="Tsukatani Y."/>
            <person name="Richardson P."/>
        </authorList>
    </citation>
    <scope>NUCLEOTIDE SEQUENCE [LARGE SCALE GENOMIC DNA]</scope>
    <source>
        <strain evidence="4">DSM 13941 / HLO8</strain>
    </source>
</reference>
<dbReference type="RefSeq" id="WP_012120021.1">
    <property type="nucleotide sequence ID" value="NC_009767.1"/>
</dbReference>
<dbReference type="Pfam" id="PF04909">
    <property type="entry name" value="Amidohydro_2"/>
    <property type="match status" value="1"/>
</dbReference>
<evidence type="ECO:0000259" key="2">
    <source>
        <dbReference type="Pfam" id="PF04909"/>
    </source>
</evidence>
<comment type="similarity">
    <text evidence="1">Belongs to the metallo-dependent hydrolases superfamily.</text>
</comment>
<dbReference type="Gene3D" id="3.20.20.140">
    <property type="entry name" value="Metal-dependent hydrolases"/>
    <property type="match status" value="1"/>
</dbReference>
<protein>
    <submittedName>
        <fullName evidence="3">Amidohydrolase 2</fullName>
    </submittedName>
</protein>
<dbReference type="SUPFAM" id="SSF51556">
    <property type="entry name" value="Metallo-dependent hydrolases"/>
    <property type="match status" value="1"/>
</dbReference>
<keyword evidence="3" id="KW-0378">Hydrolase</keyword>
<dbReference type="Proteomes" id="UP000000263">
    <property type="component" value="Chromosome"/>
</dbReference>
<evidence type="ECO:0000256" key="1">
    <source>
        <dbReference type="ARBA" id="ARBA00038310"/>
    </source>
</evidence>
<evidence type="ECO:0000313" key="4">
    <source>
        <dbReference type="Proteomes" id="UP000000263"/>
    </source>
</evidence>
<dbReference type="GO" id="GO:0016787">
    <property type="term" value="F:hydrolase activity"/>
    <property type="evidence" value="ECO:0007669"/>
    <property type="project" value="UniProtKB-KW"/>
</dbReference>
<dbReference type="OrthoDB" id="5450317at2"/>
<dbReference type="InterPro" id="IPR052350">
    <property type="entry name" value="Metallo-dep_Lactonases"/>
</dbReference>
<dbReference type="InterPro" id="IPR032466">
    <property type="entry name" value="Metal_Hydrolase"/>
</dbReference>
<dbReference type="HOGENOM" id="CLU_044590_3_0_0"/>
<keyword evidence="4" id="KW-1185">Reference proteome</keyword>
<organism evidence="3 4">
    <name type="scientific">Roseiflexus castenholzii (strain DSM 13941 / HLO8)</name>
    <dbReference type="NCBI Taxonomy" id="383372"/>
    <lineage>
        <taxon>Bacteria</taxon>
        <taxon>Bacillati</taxon>
        <taxon>Chloroflexota</taxon>
        <taxon>Chloroflexia</taxon>
        <taxon>Chloroflexales</taxon>
        <taxon>Roseiflexineae</taxon>
        <taxon>Roseiflexaceae</taxon>
        <taxon>Roseiflexus</taxon>
    </lineage>
</organism>
<dbReference type="EMBL" id="CP000804">
    <property type="protein sequence ID" value="ABU57593.1"/>
    <property type="molecule type" value="Genomic_DNA"/>
</dbReference>
<dbReference type="eggNOG" id="COG3618">
    <property type="taxonomic scope" value="Bacteria"/>
</dbReference>
<accession>A7NJC3</accession>
<dbReference type="KEGG" id="rca:Rcas_1499"/>
<dbReference type="PANTHER" id="PTHR43569:SF2">
    <property type="entry name" value="AMIDOHYDROLASE-RELATED DOMAIN-CONTAINING PROTEIN"/>
    <property type="match status" value="1"/>
</dbReference>
<dbReference type="AlphaFoldDB" id="A7NJC3"/>
<dbReference type="PANTHER" id="PTHR43569">
    <property type="entry name" value="AMIDOHYDROLASE"/>
    <property type="match status" value="1"/>
</dbReference>
<dbReference type="STRING" id="383372.Rcas_1499"/>
<proteinExistence type="inferred from homology"/>
<sequence>MEHEIIDTHLHLWDPARFRIPWLDGNDLLNRPYDVQTFREHTAGLNVSAMVYVQVEVAPAYALLEAQHIAALAAREPRLQGIVAWAPLEDGECARSILEALLAIGPLIKGVRRILQGEPDPAYCLRPSFVRGVELLAEYGLSFDICIYHYQLPAIIELVRQCPAVTFILDHIAKPDIRNGALEPWREHMATLARLPNVTCKISGVATEADHAHWTVDDLAPYVRHALEVFGEDRVMFGGDWPVALLATSYRRWVETLATLTSDLSPEAQRKLWSDNARRLYRLPAVAR</sequence>
<name>A7NJC3_ROSCS</name>
<gene>
    <name evidence="3" type="ordered locus">Rcas_1499</name>
</gene>